<dbReference type="Pfam" id="PF21294">
    <property type="entry name" value="Polysacc_lyase_14"/>
    <property type="match status" value="2"/>
</dbReference>
<name>A0A0D7BE24_9AGAR</name>
<sequence length="492" mass="52603">MVLMTVSALCALFSRSSFALPLASDTQPMIIVQPQQPMDATPPTEQTIAFSLVTNDPPPETPSLSEPETIALSIVPAVTSPPAVVTTQTFAFPVIQVSKIEETEFTTLTATATQTRIVTVFLPEPSPAKQPTTVTPPPSSSTQPPPSTTTSQVSSTTSKPTAWAAPRDMVDLSPFTVLGGNTRSLNVVTGIPSAASSTTAYTIADAAQPTAWANDSAVIRAFYPKGSINPGNKEHPYGGGQFYATPLDVEEARNLTMSYSTFFPQDFEWVQGGKLPGLYGGHTGCSGGNDAGTCWSTRLMWRKDGEGELYLYAPKDKQTKALCDDPRSTCDAAYGFSIGRGSFKYAKGGWTNLEQTVVLNSPGKQDGIFTLRVNGQEVIHRNDVYYRAHVNDQGEVDDAGQPPAEDDSDSKGDGFLGFLDGLLGRAVQQALAMTVPSPTPTLSSAEMDGDGVRQVGFIGIFFSTFFGGHKESWASPKDQYVWFNDFGLLIGD</sequence>
<organism evidence="4 5">
    <name type="scientific">Cylindrobasidium torrendii FP15055 ss-10</name>
    <dbReference type="NCBI Taxonomy" id="1314674"/>
    <lineage>
        <taxon>Eukaryota</taxon>
        <taxon>Fungi</taxon>
        <taxon>Dikarya</taxon>
        <taxon>Basidiomycota</taxon>
        <taxon>Agaricomycotina</taxon>
        <taxon>Agaricomycetes</taxon>
        <taxon>Agaricomycetidae</taxon>
        <taxon>Agaricales</taxon>
        <taxon>Marasmiineae</taxon>
        <taxon>Physalacriaceae</taxon>
        <taxon>Cylindrobasidium</taxon>
    </lineage>
</organism>
<feature type="domain" description="Polysaccharide lyase 14" evidence="3">
    <location>
        <begin position="215"/>
        <end position="389"/>
    </location>
</feature>
<evidence type="ECO:0000256" key="2">
    <source>
        <dbReference type="SAM" id="SignalP"/>
    </source>
</evidence>
<dbReference type="OrthoDB" id="10069995at2759"/>
<dbReference type="Proteomes" id="UP000054007">
    <property type="component" value="Unassembled WGS sequence"/>
</dbReference>
<feature type="signal peptide" evidence="2">
    <location>
        <begin position="1"/>
        <end position="19"/>
    </location>
</feature>
<dbReference type="AlphaFoldDB" id="A0A0D7BE24"/>
<keyword evidence="2" id="KW-0732">Signal</keyword>
<proteinExistence type="predicted"/>
<keyword evidence="5" id="KW-1185">Reference proteome</keyword>
<feature type="domain" description="Polysaccharide lyase 14" evidence="3">
    <location>
        <begin position="452"/>
        <end position="486"/>
    </location>
</feature>
<reference evidence="4 5" key="1">
    <citation type="journal article" date="2015" name="Fungal Genet. Biol.">
        <title>Evolution of novel wood decay mechanisms in Agaricales revealed by the genome sequences of Fistulina hepatica and Cylindrobasidium torrendii.</title>
        <authorList>
            <person name="Floudas D."/>
            <person name="Held B.W."/>
            <person name="Riley R."/>
            <person name="Nagy L.G."/>
            <person name="Koehler G."/>
            <person name="Ransdell A.S."/>
            <person name="Younus H."/>
            <person name="Chow J."/>
            <person name="Chiniquy J."/>
            <person name="Lipzen A."/>
            <person name="Tritt A."/>
            <person name="Sun H."/>
            <person name="Haridas S."/>
            <person name="LaButti K."/>
            <person name="Ohm R.A."/>
            <person name="Kues U."/>
            <person name="Blanchette R.A."/>
            <person name="Grigoriev I.V."/>
            <person name="Minto R.E."/>
            <person name="Hibbett D.S."/>
        </authorList>
    </citation>
    <scope>NUCLEOTIDE SEQUENCE [LARGE SCALE GENOMIC DNA]</scope>
    <source>
        <strain evidence="4 5">FP15055 ss-10</strain>
    </source>
</reference>
<evidence type="ECO:0000259" key="3">
    <source>
        <dbReference type="Pfam" id="PF21294"/>
    </source>
</evidence>
<dbReference type="PANTHER" id="PTHR40124">
    <property type="match status" value="1"/>
</dbReference>
<evidence type="ECO:0000256" key="1">
    <source>
        <dbReference type="SAM" id="MobiDB-lite"/>
    </source>
</evidence>
<feature type="region of interest" description="Disordered" evidence="1">
    <location>
        <begin position="122"/>
        <end position="165"/>
    </location>
</feature>
<evidence type="ECO:0000313" key="4">
    <source>
        <dbReference type="EMBL" id="KIY68782.1"/>
    </source>
</evidence>
<feature type="compositionally biased region" description="Low complexity" evidence="1">
    <location>
        <begin position="148"/>
        <end position="161"/>
    </location>
</feature>
<dbReference type="EMBL" id="KN880496">
    <property type="protein sequence ID" value="KIY68782.1"/>
    <property type="molecule type" value="Genomic_DNA"/>
</dbReference>
<evidence type="ECO:0000313" key="5">
    <source>
        <dbReference type="Proteomes" id="UP000054007"/>
    </source>
</evidence>
<dbReference type="PANTHER" id="PTHR40124:SF1">
    <property type="entry name" value="DISAGGREGATASE RELATED REPEAT PROTEIN"/>
    <property type="match status" value="1"/>
</dbReference>
<dbReference type="STRING" id="1314674.A0A0D7BE24"/>
<dbReference type="Gene3D" id="2.60.120.200">
    <property type="match status" value="1"/>
</dbReference>
<dbReference type="InterPro" id="IPR048958">
    <property type="entry name" value="Polysacc_lyase_14"/>
</dbReference>
<gene>
    <name evidence="4" type="ORF">CYLTODRAFT_453242</name>
</gene>
<feature type="compositionally biased region" description="Pro residues" evidence="1">
    <location>
        <begin position="124"/>
        <end position="147"/>
    </location>
</feature>
<accession>A0A0D7BE24</accession>
<protein>
    <submittedName>
        <fullName evidence="4">Polysaccharide lyase family 14 protein</fullName>
    </submittedName>
</protein>
<keyword evidence="4" id="KW-0456">Lyase</keyword>
<feature type="chain" id="PRO_5002316979" evidence="2">
    <location>
        <begin position="20"/>
        <end position="492"/>
    </location>
</feature>
<dbReference type="GO" id="GO:0016829">
    <property type="term" value="F:lyase activity"/>
    <property type="evidence" value="ECO:0007669"/>
    <property type="project" value="UniProtKB-KW"/>
</dbReference>